<evidence type="ECO:0000256" key="3">
    <source>
        <dbReference type="ARBA" id="ARBA00022692"/>
    </source>
</evidence>
<feature type="transmembrane region" description="Helical" evidence="7">
    <location>
        <begin position="454"/>
        <end position="476"/>
    </location>
</feature>
<evidence type="ECO:0000259" key="8">
    <source>
        <dbReference type="PROSITE" id="PS50850"/>
    </source>
</evidence>
<organism evidence="9">
    <name type="scientific">Lotharella globosa</name>
    <dbReference type="NCBI Taxonomy" id="91324"/>
    <lineage>
        <taxon>Eukaryota</taxon>
        <taxon>Sar</taxon>
        <taxon>Rhizaria</taxon>
        <taxon>Cercozoa</taxon>
        <taxon>Chlorarachniophyceae</taxon>
        <taxon>Lotharella</taxon>
    </lineage>
</organism>
<sequence length="546" mass="58363">MKSDSEVSKGNYLALAAEPAKSEKRGVDTEARHGGPVTAAIVSVFTPARIIWMFVIINLLNYVDRGIIPGAPVQFQSFIHETLQVPHSVESTYLGILQSVFIATFSVAVVAAGNLVHKYPPFVVMGAGLAIWCVAVFLSGLAKPLGSFAVLISARALSGVGEASFQCIAPAFIEDFAPSGQKVLWLGVFFSSITVGTAGGYAFSAVVSTSSWGWAWAFWMEGLAMIPFVLIALILPYKLSGKENGVSIFKEVHTILYNQLFINISLGYAAYCAVLAGLSTFGPQFFQGLQLFDSEKSASLHFSGIVALAGAVGTPFGGWVSDRYAGSNASRREVLDTCLRIMSVSSALGMVCAIAAAYCTTRTSFLVLMGAAVMLLFLPTGCCTMAVMAAVPSHMRASAVALNILIMHVLGDVPSPIAVGALKDWLAPRCNTKTVDGVEVLNPDCILDGPGLRLTLVLCLSLLGFTVLFWTIPLLFPLTCGKPAVGTHTHLCTTPQTLTHARNTQKHKNRITHTCVWMQLTIQILWLPSQPKKEMISLCMGNVSCL</sequence>
<dbReference type="InterPro" id="IPR011701">
    <property type="entry name" value="MFS"/>
</dbReference>
<name>A0A6V3LG52_9EUKA</name>
<feature type="transmembrane region" description="Helical" evidence="7">
    <location>
        <begin position="213"/>
        <end position="235"/>
    </location>
</feature>
<feature type="transmembrane region" description="Helical" evidence="7">
    <location>
        <begin position="184"/>
        <end position="207"/>
    </location>
</feature>
<reference evidence="9" key="1">
    <citation type="submission" date="2021-01" db="EMBL/GenBank/DDBJ databases">
        <authorList>
            <person name="Corre E."/>
            <person name="Pelletier E."/>
            <person name="Niang G."/>
            <person name="Scheremetjew M."/>
            <person name="Finn R."/>
            <person name="Kale V."/>
            <person name="Holt S."/>
            <person name="Cochrane G."/>
            <person name="Meng A."/>
            <person name="Brown T."/>
            <person name="Cohen L."/>
        </authorList>
    </citation>
    <scope>NUCLEOTIDE SEQUENCE</scope>
    <source>
        <strain evidence="9">CCCM811</strain>
    </source>
</reference>
<evidence type="ECO:0000256" key="7">
    <source>
        <dbReference type="SAM" id="Phobius"/>
    </source>
</evidence>
<gene>
    <name evidence="9" type="ORF">LGLO00237_LOCUS12346</name>
    <name evidence="10" type="ORF">LGLO00237_LOCUS12348</name>
</gene>
<dbReference type="Gene3D" id="1.20.1250.20">
    <property type="entry name" value="MFS general substrate transporter like domains"/>
    <property type="match status" value="2"/>
</dbReference>
<dbReference type="GO" id="GO:0016020">
    <property type="term" value="C:membrane"/>
    <property type="evidence" value="ECO:0007669"/>
    <property type="project" value="UniProtKB-SubCell"/>
</dbReference>
<feature type="domain" description="Major facilitator superfamily (MFS) profile" evidence="8">
    <location>
        <begin position="50"/>
        <end position="476"/>
    </location>
</feature>
<feature type="transmembrane region" description="Helical" evidence="7">
    <location>
        <begin position="298"/>
        <end position="320"/>
    </location>
</feature>
<dbReference type="EMBL" id="HBIV01016972">
    <property type="protein sequence ID" value="CAE0660762.1"/>
    <property type="molecule type" value="Transcribed_RNA"/>
</dbReference>
<dbReference type="InterPro" id="IPR020846">
    <property type="entry name" value="MFS_dom"/>
</dbReference>
<accession>A0A6V3LG52</accession>
<feature type="transmembrane region" description="Helical" evidence="7">
    <location>
        <begin position="400"/>
        <end position="419"/>
    </location>
</feature>
<dbReference type="SUPFAM" id="SSF103473">
    <property type="entry name" value="MFS general substrate transporter"/>
    <property type="match status" value="1"/>
</dbReference>
<dbReference type="InterPro" id="IPR036259">
    <property type="entry name" value="MFS_trans_sf"/>
</dbReference>
<dbReference type="CDD" id="cd17328">
    <property type="entry name" value="MFS_spinster_like"/>
    <property type="match status" value="1"/>
</dbReference>
<proteinExistence type="inferred from homology"/>
<protein>
    <recommendedName>
        <fullName evidence="8">Major facilitator superfamily (MFS) profile domain-containing protein</fullName>
    </recommendedName>
</protein>
<keyword evidence="4 7" id="KW-1133">Transmembrane helix</keyword>
<dbReference type="PANTHER" id="PTHR23505">
    <property type="entry name" value="SPINSTER"/>
    <property type="match status" value="1"/>
</dbReference>
<keyword evidence="2" id="KW-0813">Transport</keyword>
<dbReference type="InterPro" id="IPR044770">
    <property type="entry name" value="MFS_spinster-like"/>
</dbReference>
<dbReference type="GO" id="GO:0022857">
    <property type="term" value="F:transmembrane transporter activity"/>
    <property type="evidence" value="ECO:0007669"/>
    <property type="project" value="InterPro"/>
</dbReference>
<keyword evidence="5 7" id="KW-0472">Membrane</keyword>
<evidence type="ECO:0000313" key="10">
    <source>
        <dbReference type="EMBL" id="CAE0660762.1"/>
    </source>
</evidence>
<dbReference type="PROSITE" id="PS50850">
    <property type="entry name" value="MFS"/>
    <property type="match status" value="1"/>
</dbReference>
<evidence type="ECO:0000313" key="9">
    <source>
        <dbReference type="EMBL" id="CAE0660760.1"/>
    </source>
</evidence>
<feature type="transmembrane region" description="Helical" evidence="7">
    <location>
        <begin position="122"/>
        <end position="142"/>
    </location>
</feature>
<evidence type="ECO:0000256" key="6">
    <source>
        <dbReference type="ARBA" id="ARBA00024338"/>
    </source>
</evidence>
<evidence type="ECO:0000256" key="5">
    <source>
        <dbReference type="ARBA" id="ARBA00023136"/>
    </source>
</evidence>
<dbReference type="PANTHER" id="PTHR23505:SF79">
    <property type="entry name" value="PROTEIN SPINSTER"/>
    <property type="match status" value="1"/>
</dbReference>
<feature type="transmembrane region" description="Helical" evidence="7">
    <location>
        <begin position="256"/>
        <end position="278"/>
    </location>
</feature>
<comment type="similarity">
    <text evidence="6">Belongs to the major facilitator superfamily. Spinster (TC 2.A.1.49) family.</text>
</comment>
<feature type="transmembrane region" description="Helical" evidence="7">
    <location>
        <begin position="148"/>
        <end position="172"/>
    </location>
</feature>
<feature type="transmembrane region" description="Helical" evidence="7">
    <location>
        <begin position="37"/>
        <end position="60"/>
    </location>
</feature>
<feature type="transmembrane region" description="Helical" evidence="7">
    <location>
        <begin position="364"/>
        <end position="388"/>
    </location>
</feature>
<feature type="transmembrane region" description="Helical" evidence="7">
    <location>
        <begin position="341"/>
        <end position="358"/>
    </location>
</feature>
<dbReference type="AlphaFoldDB" id="A0A6V3LG52"/>
<evidence type="ECO:0000256" key="2">
    <source>
        <dbReference type="ARBA" id="ARBA00022448"/>
    </source>
</evidence>
<dbReference type="Pfam" id="PF07690">
    <property type="entry name" value="MFS_1"/>
    <property type="match status" value="1"/>
</dbReference>
<dbReference type="EMBL" id="HBIV01016970">
    <property type="protein sequence ID" value="CAE0660760.1"/>
    <property type="molecule type" value="Transcribed_RNA"/>
</dbReference>
<keyword evidence="3 7" id="KW-0812">Transmembrane</keyword>
<evidence type="ECO:0000256" key="1">
    <source>
        <dbReference type="ARBA" id="ARBA00004141"/>
    </source>
</evidence>
<feature type="transmembrane region" description="Helical" evidence="7">
    <location>
        <begin position="93"/>
        <end position="115"/>
    </location>
</feature>
<evidence type="ECO:0000256" key="4">
    <source>
        <dbReference type="ARBA" id="ARBA00022989"/>
    </source>
</evidence>
<comment type="subcellular location">
    <subcellularLocation>
        <location evidence="1">Membrane</location>
        <topology evidence="1">Multi-pass membrane protein</topology>
    </subcellularLocation>
</comment>